<dbReference type="InterPro" id="IPR016496">
    <property type="entry name" value="GTPase_HflX"/>
</dbReference>
<dbReference type="InterPro" id="IPR027417">
    <property type="entry name" value="P-loop_NTPase"/>
</dbReference>
<dbReference type="Pfam" id="PF13167">
    <property type="entry name" value="GTP-bdg_N"/>
    <property type="match status" value="1"/>
</dbReference>
<protein>
    <recommendedName>
        <fullName evidence="6">GTPase HflX</fullName>
    </recommendedName>
    <alternativeName>
        <fullName evidence="6">GTP-binding protein HflX</fullName>
    </alternativeName>
</protein>
<dbReference type="Pfam" id="PF16360">
    <property type="entry name" value="GTP-bdg_M"/>
    <property type="match status" value="1"/>
</dbReference>
<feature type="domain" description="Hflx-type G" evidence="8">
    <location>
        <begin position="315"/>
        <end position="480"/>
    </location>
</feature>
<evidence type="ECO:0000256" key="3">
    <source>
        <dbReference type="ARBA" id="ARBA00022741"/>
    </source>
</evidence>
<dbReference type="AlphaFoldDB" id="A0A212ITZ0"/>
<dbReference type="GO" id="GO:0005525">
    <property type="term" value="F:GTP binding"/>
    <property type="evidence" value="ECO:0007669"/>
    <property type="project" value="UniProtKB-UniRule"/>
</dbReference>
<dbReference type="HAMAP" id="MF_00900">
    <property type="entry name" value="GTPase_HflX"/>
    <property type="match status" value="1"/>
</dbReference>
<organism evidence="9">
    <name type="scientific">uncultured delta proteobacterium</name>
    <dbReference type="NCBI Taxonomy" id="34034"/>
    <lineage>
        <taxon>Bacteria</taxon>
        <taxon>Deltaproteobacteria</taxon>
        <taxon>environmental samples</taxon>
    </lineage>
</organism>
<dbReference type="Gene3D" id="3.40.50.11060">
    <property type="entry name" value="GTPase HflX, N-terminal domain"/>
    <property type="match status" value="1"/>
</dbReference>
<keyword evidence="3 6" id="KW-0547">Nucleotide-binding</keyword>
<feature type="coiled-coil region" evidence="7">
    <location>
        <begin position="281"/>
        <end position="308"/>
    </location>
</feature>
<dbReference type="InterPro" id="IPR042108">
    <property type="entry name" value="GTPase_HflX_N_sf"/>
</dbReference>
<dbReference type="PANTHER" id="PTHR10229:SF0">
    <property type="entry name" value="GTP-BINDING PROTEIN 6-RELATED"/>
    <property type="match status" value="1"/>
</dbReference>
<name>A0A212ITZ0_9DELT</name>
<dbReference type="NCBIfam" id="TIGR03156">
    <property type="entry name" value="GTP_HflX"/>
    <property type="match status" value="1"/>
</dbReference>
<evidence type="ECO:0000256" key="2">
    <source>
        <dbReference type="ARBA" id="ARBA00022723"/>
    </source>
</evidence>
<dbReference type="PANTHER" id="PTHR10229">
    <property type="entry name" value="GTP-BINDING PROTEIN HFLX"/>
    <property type="match status" value="1"/>
</dbReference>
<comment type="subunit">
    <text evidence="6">Monomer. Associates with the 50S ribosomal subunit.</text>
</comment>
<comment type="subcellular location">
    <subcellularLocation>
        <location evidence="6">Cytoplasm</location>
    </subcellularLocation>
    <text evidence="6">May associate with membranes.</text>
</comment>
<dbReference type="InterPro" id="IPR025121">
    <property type="entry name" value="GTPase_HflX_N"/>
</dbReference>
<gene>
    <name evidence="6 9" type="primary">hflX</name>
    <name evidence="9" type="ORF">KL86DPRO_10067</name>
</gene>
<dbReference type="Gene3D" id="3.40.50.300">
    <property type="entry name" value="P-loop containing nucleotide triphosphate hydrolases"/>
    <property type="match status" value="1"/>
</dbReference>
<sequence length="503" mass="55379">MLVGETNAIFIPELPRSRTGAGRLRGLRLFHTHLTPDLLSQEDLMDMLFLRLDSVTVLTVDLHGAPVQVQHAHLLPPNPENKPYTVHPATAWDRAMMDFASQTEALEEELARSLPDAKEAEGAESRAVLVSVSTQAKTAQESGLTELEELARTAGVSVVGSMSQRVHALNPKLIMGKGKLADLEVLALQGNAGLIIFDGELSPAQLRNLVDATERKVLDRTQLILDIFAQRATSRAGRLQVELAQLQYMLPRLVGRNKALSRLAGGIGGRGPGETKLEMERRRIGDRVTRLKNELKTLRRQRSQVRSRREKSRVPVASLVGYTNAGKSTLLNALTGSEVLAENKLFATLDPTTRRLRIPEERELIITDTVGFIRALPKELVEAFRATLEELEEADLLLHVADASHPELDMQLTAVDAILESLELQDTPRLLVLNKTDRLDPEARAVLEQVYPDAVFVSAITGQGLDALSGAVVSRIDWTREYAEPDEDGREARYNGGLEAGLD</sequence>
<evidence type="ECO:0000259" key="8">
    <source>
        <dbReference type="PROSITE" id="PS51705"/>
    </source>
</evidence>
<dbReference type="CDD" id="cd01878">
    <property type="entry name" value="HflX"/>
    <property type="match status" value="1"/>
</dbReference>
<evidence type="ECO:0000313" key="9">
    <source>
        <dbReference type="EMBL" id="SBV90662.1"/>
    </source>
</evidence>
<keyword evidence="7" id="KW-0175">Coiled coil</keyword>
<dbReference type="GO" id="GO:0046872">
    <property type="term" value="F:metal ion binding"/>
    <property type="evidence" value="ECO:0007669"/>
    <property type="project" value="UniProtKB-KW"/>
</dbReference>
<comment type="similarity">
    <text evidence="6">Belongs to the TRAFAC class OBG-HflX-like GTPase superfamily. HflX GTPase family.</text>
</comment>
<proteinExistence type="inferred from homology"/>
<accession>A0A212ITZ0</accession>
<dbReference type="GO" id="GO:0003924">
    <property type="term" value="F:GTPase activity"/>
    <property type="evidence" value="ECO:0007669"/>
    <property type="project" value="UniProtKB-UniRule"/>
</dbReference>
<evidence type="ECO:0000256" key="7">
    <source>
        <dbReference type="SAM" id="Coils"/>
    </source>
</evidence>
<dbReference type="GO" id="GO:0043022">
    <property type="term" value="F:ribosome binding"/>
    <property type="evidence" value="ECO:0007669"/>
    <property type="project" value="TreeGrafter"/>
</dbReference>
<evidence type="ECO:0000256" key="1">
    <source>
        <dbReference type="ARBA" id="ARBA00022490"/>
    </source>
</evidence>
<dbReference type="PROSITE" id="PS51705">
    <property type="entry name" value="G_HFLX"/>
    <property type="match status" value="1"/>
</dbReference>
<reference evidence="9" key="1">
    <citation type="submission" date="2016-04" db="EMBL/GenBank/DDBJ databases">
        <authorList>
            <person name="Evans L.H."/>
            <person name="Alamgir A."/>
            <person name="Owens N."/>
            <person name="Weber N.D."/>
            <person name="Virtaneva K."/>
            <person name="Barbian K."/>
            <person name="Babar A."/>
            <person name="Rosenke K."/>
        </authorList>
    </citation>
    <scope>NUCLEOTIDE SEQUENCE</scope>
    <source>
        <strain evidence="9">86</strain>
    </source>
</reference>
<keyword evidence="2" id="KW-0479">Metal-binding</keyword>
<dbReference type="SUPFAM" id="SSF52540">
    <property type="entry name" value="P-loop containing nucleoside triphosphate hydrolases"/>
    <property type="match status" value="1"/>
</dbReference>
<dbReference type="FunFam" id="3.40.50.11060:FF:000001">
    <property type="entry name" value="GTPase HflX"/>
    <property type="match status" value="1"/>
</dbReference>
<dbReference type="PRINTS" id="PR00326">
    <property type="entry name" value="GTP1OBG"/>
</dbReference>
<dbReference type="GO" id="GO:0005737">
    <property type="term" value="C:cytoplasm"/>
    <property type="evidence" value="ECO:0007669"/>
    <property type="project" value="UniProtKB-SubCell"/>
</dbReference>
<dbReference type="InterPro" id="IPR032305">
    <property type="entry name" value="GTP-bd_M"/>
</dbReference>
<comment type="function">
    <text evidence="6">GTPase that associates with the 50S ribosomal subunit and may have a role during protein synthesis or ribosome biogenesis.</text>
</comment>
<keyword evidence="5 6" id="KW-0342">GTP-binding</keyword>
<dbReference type="Pfam" id="PF01926">
    <property type="entry name" value="MMR_HSR1"/>
    <property type="match status" value="1"/>
</dbReference>
<evidence type="ECO:0000256" key="6">
    <source>
        <dbReference type="HAMAP-Rule" id="MF_00900"/>
    </source>
</evidence>
<keyword evidence="4" id="KW-0460">Magnesium</keyword>
<evidence type="ECO:0000256" key="4">
    <source>
        <dbReference type="ARBA" id="ARBA00022842"/>
    </source>
</evidence>
<dbReference type="InterPro" id="IPR030394">
    <property type="entry name" value="G_HFLX_dom"/>
</dbReference>
<dbReference type="EMBL" id="FLUQ01000001">
    <property type="protein sequence ID" value="SBV90662.1"/>
    <property type="molecule type" value="Genomic_DNA"/>
</dbReference>
<dbReference type="Gene3D" id="6.10.250.2860">
    <property type="match status" value="1"/>
</dbReference>
<keyword evidence="1 6" id="KW-0963">Cytoplasm</keyword>
<dbReference type="InterPro" id="IPR006073">
    <property type="entry name" value="GTP-bd"/>
</dbReference>
<evidence type="ECO:0000256" key="5">
    <source>
        <dbReference type="ARBA" id="ARBA00023134"/>
    </source>
</evidence>